<organism evidence="1 2">
    <name type="scientific">Catharanthus roseus</name>
    <name type="common">Madagascar periwinkle</name>
    <name type="synonym">Vinca rosea</name>
    <dbReference type="NCBI Taxonomy" id="4058"/>
    <lineage>
        <taxon>Eukaryota</taxon>
        <taxon>Viridiplantae</taxon>
        <taxon>Streptophyta</taxon>
        <taxon>Embryophyta</taxon>
        <taxon>Tracheophyta</taxon>
        <taxon>Spermatophyta</taxon>
        <taxon>Magnoliopsida</taxon>
        <taxon>eudicotyledons</taxon>
        <taxon>Gunneridae</taxon>
        <taxon>Pentapetalae</taxon>
        <taxon>asterids</taxon>
        <taxon>lamiids</taxon>
        <taxon>Gentianales</taxon>
        <taxon>Apocynaceae</taxon>
        <taxon>Rauvolfioideae</taxon>
        <taxon>Vinceae</taxon>
        <taxon>Catharanthinae</taxon>
        <taxon>Catharanthus</taxon>
    </lineage>
</organism>
<gene>
    <name evidence="1" type="ORF">M9H77_22253</name>
</gene>
<keyword evidence="2" id="KW-1185">Reference proteome</keyword>
<accession>A0ACC0ARN7</accession>
<evidence type="ECO:0000313" key="2">
    <source>
        <dbReference type="Proteomes" id="UP001060085"/>
    </source>
</evidence>
<reference evidence="2" key="1">
    <citation type="journal article" date="2023" name="Nat. Plants">
        <title>Single-cell RNA sequencing provides a high-resolution roadmap for understanding the multicellular compartmentation of specialized metabolism.</title>
        <authorList>
            <person name="Sun S."/>
            <person name="Shen X."/>
            <person name="Li Y."/>
            <person name="Li Y."/>
            <person name="Wang S."/>
            <person name="Li R."/>
            <person name="Zhang H."/>
            <person name="Shen G."/>
            <person name="Guo B."/>
            <person name="Wei J."/>
            <person name="Xu J."/>
            <person name="St-Pierre B."/>
            <person name="Chen S."/>
            <person name="Sun C."/>
        </authorList>
    </citation>
    <scope>NUCLEOTIDE SEQUENCE [LARGE SCALE GENOMIC DNA]</scope>
</reference>
<protein>
    <submittedName>
        <fullName evidence="1">Uncharacterized protein</fullName>
    </submittedName>
</protein>
<sequence length="170" mass="19659">MPTGGQKKLLEEQKLKYLKAKNYLFQALDRSILETILNKDIAKSIWDSMKRKFQGTIRVKHAQLQALRREFDQLEMKEGESVNEYFGRTLAIANKMKASSENKKDVEVVSKILRSMTRKFNYVVCSIEESKDTRTLTLDELQSSLLVHELRINKDFLVEEAQALKISSGD</sequence>
<evidence type="ECO:0000313" key="1">
    <source>
        <dbReference type="EMBL" id="KAI5662930.1"/>
    </source>
</evidence>
<comment type="caution">
    <text evidence="1">The sequence shown here is derived from an EMBL/GenBank/DDBJ whole genome shotgun (WGS) entry which is preliminary data.</text>
</comment>
<dbReference type="EMBL" id="CM044705">
    <property type="protein sequence ID" value="KAI5662930.1"/>
    <property type="molecule type" value="Genomic_DNA"/>
</dbReference>
<dbReference type="Proteomes" id="UP001060085">
    <property type="component" value="Linkage Group LG05"/>
</dbReference>
<name>A0ACC0ARN7_CATRO</name>
<proteinExistence type="predicted"/>